<evidence type="ECO:0000256" key="6">
    <source>
        <dbReference type="SAM" id="Phobius"/>
    </source>
</evidence>
<organism evidence="7 8">
    <name type="scientific">Tricholomella constricta</name>
    <dbReference type="NCBI Taxonomy" id="117010"/>
    <lineage>
        <taxon>Eukaryota</taxon>
        <taxon>Fungi</taxon>
        <taxon>Dikarya</taxon>
        <taxon>Basidiomycota</taxon>
        <taxon>Agaricomycotina</taxon>
        <taxon>Agaricomycetes</taxon>
        <taxon>Agaricomycetidae</taxon>
        <taxon>Agaricales</taxon>
        <taxon>Tricholomatineae</taxon>
        <taxon>Lyophyllaceae</taxon>
        <taxon>Tricholomella</taxon>
    </lineage>
</organism>
<name>A0A8H5HJG7_9AGAR</name>
<comment type="caution">
    <text evidence="7">The sequence shown here is derived from an EMBL/GenBank/DDBJ whole genome shotgun (WGS) entry which is preliminary data.</text>
</comment>
<dbReference type="GO" id="GO:0005840">
    <property type="term" value="C:ribosome"/>
    <property type="evidence" value="ECO:0007669"/>
    <property type="project" value="UniProtKB-KW"/>
</dbReference>
<dbReference type="PANTHER" id="PTHR31303">
    <property type="entry name" value="CTP-DEPENDENT DIACYLGLYCEROL KINASE 1"/>
    <property type="match status" value="1"/>
</dbReference>
<dbReference type="InterPro" id="IPR037997">
    <property type="entry name" value="Dgk1-like"/>
</dbReference>
<dbReference type="GO" id="GO:0006654">
    <property type="term" value="P:phosphatidic acid biosynthetic process"/>
    <property type="evidence" value="ECO:0007669"/>
    <property type="project" value="TreeGrafter"/>
</dbReference>
<gene>
    <name evidence="7" type="ORF">D9615_003139</name>
</gene>
<keyword evidence="6" id="KW-0812">Transmembrane</keyword>
<dbReference type="GO" id="GO:0006412">
    <property type="term" value="P:translation"/>
    <property type="evidence" value="ECO:0007669"/>
    <property type="project" value="InterPro"/>
</dbReference>
<dbReference type="InterPro" id="IPR000630">
    <property type="entry name" value="Ribosomal_uS8"/>
</dbReference>
<feature type="region of interest" description="Disordered" evidence="5">
    <location>
        <begin position="311"/>
        <end position="334"/>
    </location>
</feature>
<evidence type="ECO:0000256" key="5">
    <source>
        <dbReference type="SAM" id="MobiDB-lite"/>
    </source>
</evidence>
<evidence type="ECO:0000256" key="3">
    <source>
        <dbReference type="ARBA" id="ARBA00023274"/>
    </source>
</evidence>
<keyword evidence="6" id="KW-1133">Transmembrane helix</keyword>
<keyword evidence="2 4" id="KW-0689">Ribosomal protein</keyword>
<keyword evidence="6" id="KW-0472">Membrane</keyword>
<dbReference type="GO" id="GO:0004143">
    <property type="term" value="F:ATP-dependent diacylglycerol kinase activity"/>
    <property type="evidence" value="ECO:0007669"/>
    <property type="project" value="InterPro"/>
</dbReference>
<dbReference type="GO" id="GO:1990904">
    <property type="term" value="C:ribonucleoprotein complex"/>
    <property type="evidence" value="ECO:0007669"/>
    <property type="project" value="UniProtKB-KW"/>
</dbReference>
<accession>A0A8H5HJG7</accession>
<evidence type="ECO:0000313" key="7">
    <source>
        <dbReference type="EMBL" id="KAF5384377.1"/>
    </source>
</evidence>
<keyword evidence="8" id="KW-1185">Reference proteome</keyword>
<feature type="transmembrane region" description="Helical" evidence="6">
    <location>
        <begin position="483"/>
        <end position="504"/>
    </location>
</feature>
<feature type="transmembrane region" description="Helical" evidence="6">
    <location>
        <begin position="47"/>
        <end position="65"/>
    </location>
</feature>
<feature type="transmembrane region" description="Helical" evidence="6">
    <location>
        <begin position="439"/>
        <end position="459"/>
    </location>
</feature>
<feature type="transmembrane region" description="Helical" evidence="6">
    <location>
        <begin position="172"/>
        <end position="192"/>
    </location>
</feature>
<feature type="transmembrane region" description="Helical" evidence="6">
    <location>
        <begin position="571"/>
        <end position="591"/>
    </location>
</feature>
<feature type="compositionally biased region" description="Low complexity" evidence="5">
    <location>
        <begin position="234"/>
        <end position="250"/>
    </location>
</feature>
<dbReference type="Gene3D" id="3.30.1370.30">
    <property type="match status" value="1"/>
</dbReference>
<dbReference type="GO" id="GO:0005789">
    <property type="term" value="C:endoplasmic reticulum membrane"/>
    <property type="evidence" value="ECO:0007669"/>
    <property type="project" value="TreeGrafter"/>
</dbReference>
<keyword evidence="3 4" id="KW-0687">Ribonucleoprotein</keyword>
<feature type="transmembrane region" description="Helical" evidence="6">
    <location>
        <begin position="414"/>
        <end position="433"/>
    </location>
</feature>
<reference evidence="7 8" key="1">
    <citation type="journal article" date="2020" name="ISME J.">
        <title>Uncovering the hidden diversity of litter-decomposition mechanisms in mushroom-forming fungi.</title>
        <authorList>
            <person name="Floudas D."/>
            <person name="Bentzer J."/>
            <person name="Ahren D."/>
            <person name="Johansson T."/>
            <person name="Persson P."/>
            <person name="Tunlid A."/>
        </authorList>
    </citation>
    <scope>NUCLEOTIDE SEQUENCE [LARGE SCALE GENOMIC DNA]</scope>
    <source>
        <strain evidence="7 8">CBS 661.87</strain>
    </source>
</reference>
<dbReference type="Gene3D" id="3.30.1490.10">
    <property type="match status" value="1"/>
</dbReference>
<dbReference type="GO" id="GO:0003735">
    <property type="term" value="F:structural constituent of ribosome"/>
    <property type="evidence" value="ECO:0007669"/>
    <property type="project" value="InterPro"/>
</dbReference>
<dbReference type="EMBL" id="JAACJP010000005">
    <property type="protein sequence ID" value="KAF5384377.1"/>
    <property type="molecule type" value="Genomic_DNA"/>
</dbReference>
<feature type="region of interest" description="Disordered" evidence="5">
    <location>
        <begin position="223"/>
        <end position="257"/>
    </location>
</feature>
<dbReference type="OrthoDB" id="5673at2759"/>
<feature type="transmembrane region" description="Helical" evidence="6">
    <location>
        <begin position="372"/>
        <end position="393"/>
    </location>
</feature>
<dbReference type="PANTHER" id="PTHR31303:SF1">
    <property type="entry name" value="CTP-DEPENDENT DIACYLGLYCEROL KINASE 1"/>
    <property type="match status" value="1"/>
</dbReference>
<feature type="compositionally biased region" description="Low complexity" evidence="5">
    <location>
        <begin position="313"/>
        <end position="324"/>
    </location>
</feature>
<dbReference type="Pfam" id="PF00410">
    <property type="entry name" value="Ribosomal_S8"/>
    <property type="match status" value="1"/>
</dbReference>
<dbReference type="InterPro" id="IPR035987">
    <property type="entry name" value="Ribosomal_uS8_sf"/>
</dbReference>
<evidence type="ECO:0000256" key="4">
    <source>
        <dbReference type="RuleBase" id="RU003660"/>
    </source>
</evidence>
<evidence type="ECO:0000313" key="8">
    <source>
        <dbReference type="Proteomes" id="UP000565441"/>
    </source>
</evidence>
<dbReference type="InterPro" id="IPR047863">
    <property type="entry name" value="Ribosomal_uS8_CS"/>
</dbReference>
<feature type="transmembrane region" description="Helical" evidence="6">
    <location>
        <begin position="539"/>
        <end position="559"/>
    </location>
</feature>
<evidence type="ECO:0000256" key="1">
    <source>
        <dbReference type="ARBA" id="ARBA00006471"/>
    </source>
</evidence>
<sequence length="595" mass="64695">MVRISVLNDCLNNIVNAERRGKRQVLIRPSSKVVVKFLSVMQRHGEHQFHFSVLLFLLLFFCLLAKSRSDNYDSCDFASTHVSTNETIFPPGYIGEFEIIDDHRSGKIVIQLNGRLNKTGVISPRFNVQATQIESWVNLLMPARGFGIIILTTSSGILDHEEARRKNIGGKLLGYLVVFGPFLSSFLPSPTTGFGVVDTVPNDLLYVLLEIMTARESVLLHVHDSSSPRRRRSQSSASSRSLSSKRSPSPIVTFSPTPLSADAKGVKNITRKVIKTLEGLGHLDDMDEQDCESDEKCDLSEVEATLNGAALHSQPSSQSLRQRQNGSAVASPTPSGIELKKIDWEIPRKLLHSSIGFFTVYLYVSNGDVKTVIFVLWTALAVIIPADILRLRSPAFERIYERFLGFLMRESEKNSSNGVIWYILGVNFALTFYPQDVATVAILILSWADTTASFFGRLFGSKTPRLPSRSPVLGLPLAPRKSLAGFIAATITGACIAVGFWGWVAPVRGDLSWWWDGGVRSSSTLLSSLGFGDAGLHGAGGWAGLGAIGLVAGLVSGVAEALDVGSLDDNLTLPIISGGCILGFLKLLGLFSTPS</sequence>
<evidence type="ECO:0008006" key="9">
    <source>
        <dbReference type="Google" id="ProtNLM"/>
    </source>
</evidence>
<proteinExistence type="inferred from homology"/>
<feature type="compositionally biased region" description="Polar residues" evidence="5">
    <location>
        <begin position="325"/>
        <end position="334"/>
    </location>
</feature>
<dbReference type="SUPFAM" id="SSF56047">
    <property type="entry name" value="Ribosomal protein S8"/>
    <property type="match status" value="2"/>
</dbReference>
<dbReference type="Proteomes" id="UP000565441">
    <property type="component" value="Unassembled WGS sequence"/>
</dbReference>
<dbReference type="FunFam" id="3.30.1490.10:FF:000002">
    <property type="entry name" value="40S ribosomal protein S15a"/>
    <property type="match status" value="1"/>
</dbReference>
<dbReference type="AlphaFoldDB" id="A0A8H5HJG7"/>
<evidence type="ECO:0000256" key="2">
    <source>
        <dbReference type="ARBA" id="ARBA00022980"/>
    </source>
</evidence>
<dbReference type="PROSITE" id="PS00053">
    <property type="entry name" value="RIBOSOMAL_S8"/>
    <property type="match status" value="1"/>
</dbReference>
<comment type="similarity">
    <text evidence="1 4">Belongs to the universal ribosomal protein uS8 family.</text>
</comment>
<protein>
    <recommendedName>
        <fullName evidence="9">Phosphatidate cytidylyltransferase</fullName>
    </recommendedName>
</protein>